<accession>A0A382XEA8</accession>
<name>A0A382XEA8_9ZZZZ</name>
<dbReference type="AlphaFoldDB" id="A0A382XEA8"/>
<gene>
    <name evidence="1" type="ORF">METZ01_LOCUS422014</name>
</gene>
<protein>
    <submittedName>
        <fullName evidence="1">Uncharacterized protein</fullName>
    </submittedName>
</protein>
<proteinExistence type="predicted"/>
<reference evidence="1" key="1">
    <citation type="submission" date="2018-05" db="EMBL/GenBank/DDBJ databases">
        <authorList>
            <person name="Lanie J.A."/>
            <person name="Ng W.-L."/>
            <person name="Kazmierczak K.M."/>
            <person name="Andrzejewski T.M."/>
            <person name="Davidsen T.M."/>
            <person name="Wayne K.J."/>
            <person name="Tettelin H."/>
            <person name="Glass J.I."/>
            <person name="Rusch D."/>
            <person name="Podicherti R."/>
            <person name="Tsui H.-C.T."/>
            <person name="Winkler M.E."/>
        </authorList>
    </citation>
    <scope>NUCLEOTIDE SEQUENCE</scope>
</reference>
<organism evidence="1">
    <name type="scientific">marine metagenome</name>
    <dbReference type="NCBI Taxonomy" id="408172"/>
    <lineage>
        <taxon>unclassified sequences</taxon>
        <taxon>metagenomes</taxon>
        <taxon>ecological metagenomes</taxon>
    </lineage>
</organism>
<dbReference type="EMBL" id="UINC01166936">
    <property type="protein sequence ID" value="SVD69160.1"/>
    <property type="molecule type" value="Genomic_DNA"/>
</dbReference>
<sequence length="69" mass="7756">MNEVPAGIIPCPECKVKNRVKQFESGKIPLCAKCGTRLVSEKENETQVWFGKSLKDISGIPDPEYFEEL</sequence>
<dbReference type="Gene3D" id="2.30.30.380">
    <property type="entry name" value="Zn-finger domain of Sec23/24"/>
    <property type="match status" value="1"/>
</dbReference>
<evidence type="ECO:0000313" key="1">
    <source>
        <dbReference type="EMBL" id="SVD69160.1"/>
    </source>
</evidence>